<dbReference type="SUPFAM" id="SSF82282">
    <property type="entry name" value="Homocysteine S-methyltransferase"/>
    <property type="match status" value="1"/>
</dbReference>
<accession>A0ABS0NWT5</accession>
<feature type="binding site" evidence="3">
    <location>
        <position position="296"/>
    </location>
    <ligand>
        <name>Zn(2+)</name>
        <dbReference type="ChEBI" id="CHEBI:29105"/>
    </ligand>
</feature>
<keyword evidence="2 3" id="KW-0808">Transferase</keyword>
<comment type="cofactor">
    <cofactor evidence="3">
        <name>Zn(2+)</name>
        <dbReference type="ChEBI" id="CHEBI:29105"/>
    </cofactor>
</comment>
<keyword evidence="6" id="KW-1185">Reference proteome</keyword>
<keyword evidence="3" id="KW-0862">Zinc</keyword>
<reference evidence="5 6" key="1">
    <citation type="submission" date="2020-07" db="EMBL/GenBank/DDBJ databases">
        <title>Bradyrhizobium diversity isolated from nodules of indigenous legumes of Western Australia.</title>
        <authorList>
            <person name="Klepa M.S."/>
        </authorList>
    </citation>
    <scope>NUCLEOTIDE SEQUENCE [LARGE SCALE GENOMIC DNA]</scope>
    <source>
        <strain evidence="5 6">CNPSo 4019</strain>
    </source>
</reference>
<evidence type="ECO:0000256" key="3">
    <source>
        <dbReference type="PROSITE-ProRule" id="PRU00333"/>
    </source>
</evidence>
<dbReference type="PANTHER" id="PTHR11103">
    <property type="entry name" value="SLR1189 PROTEIN"/>
    <property type="match status" value="1"/>
</dbReference>
<dbReference type="Gene3D" id="3.20.20.330">
    <property type="entry name" value="Homocysteine-binding-like domain"/>
    <property type="match status" value="1"/>
</dbReference>
<dbReference type="RefSeq" id="WP_197965082.1">
    <property type="nucleotide sequence ID" value="NZ_JACEGD010000003.1"/>
</dbReference>
<proteinExistence type="predicted"/>
<dbReference type="InterPro" id="IPR003726">
    <property type="entry name" value="HCY_dom"/>
</dbReference>
<evidence type="ECO:0000259" key="4">
    <source>
        <dbReference type="PROSITE" id="PS50970"/>
    </source>
</evidence>
<sequence length="318" mass="34621">MAKYRHDLPQHRGGIFLTDGGMEITLIFHQGLELPHFAAFVLLDSADGRAHLKRYYEAYLRIARQHGLGFVLDSPTWRANPDWGARLGYDAAGLKAVNMDAIRLLDELRSTWESPRTPCVINGAIGPRGDGYKAGNMDAAEAEAYHSAQIAAFAEAGADMVTAFTLNSINEAVGVVRAARTQEIPVAISFTVETDGRLVRGESLREAIEAVDDATHRACEYFLINCAHPAHFDGALAAGESWVQRIHGIRANASIKSHAELDESETLDSGDPVDLGRRYLSLRRAFPQMRILGGCCGTDHRHVAAVCEACLPPEAMSA</sequence>
<protein>
    <submittedName>
        <fullName evidence="5">Homocysteine S-methyltransferase family protein</fullName>
    </submittedName>
</protein>
<feature type="binding site" evidence="3">
    <location>
        <position position="226"/>
    </location>
    <ligand>
        <name>Zn(2+)</name>
        <dbReference type="ChEBI" id="CHEBI:29105"/>
    </ligand>
</feature>
<evidence type="ECO:0000313" key="5">
    <source>
        <dbReference type="EMBL" id="MBH5385452.1"/>
    </source>
</evidence>
<comment type="caution">
    <text evidence="5">The sequence shown here is derived from an EMBL/GenBank/DDBJ whole genome shotgun (WGS) entry which is preliminary data.</text>
</comment>
<dbReference type="EMBL" id="JACEGD010000003">
    <property type="protein sequence ID" value="MBH5385452.1"/>
    <property type="molecule type" value="Genomic_DNA"/>
</dbReference>
<organism evidence="5 6">
    <name type="scientific">Bradyrhizobium diversitatis</name>
    <dbReference type="NCBI Taxonomy" id="2755406"/>
    <lineage>
        <taxon>Bacteria</taxon>
        <taxon>Pseudomonadati</taxon>
        <taxon>Pseudomonadota</taxon>
        <taxon>Alphaproteobacteria</taxon>
        <taxon>Hyphomicrobiales</taxon>
        <taxon>Nitrobacteraceae</taxon>
        <taxon>Bradyrhizobium</taxon>
    </lineage>
</organism>
<name>A0ABS0NWT5_9BRAD</name>
<dbReference type="PANTHER" id="PTHR11103:SF18">
    <property type="entry name" value="SLR1189 PROTEIN"/>
    <property type="match status" value="1"/>
</dbReference>
<feature type="binding site" evidence="3">
    <location>
        <position position="295"/>
    </location>
    <ligand>
        <name>Zn(2+)</name>
        <dbReference type="ChEBI" id="CHEBI:29105"/>
    </ligand>
</feature>
<evidence type="ECO:0000256" key="2">
    <source>
        <dbReference type="ARBA" id="ARBA00022679"/>
    </source>
</evidence>
<dbReference type="Pfam" id="PF02574">
    <property type="entry name" value="S-methyl_trans"/>
    <property type="match status" value="1"/>
</dbReference>
<feature type="domain" description="Hcy-binding" evidence="4">
    <location>
        <begin position="4"/>
        <end position="310"/>
    </location>
</feature>
<evidence type="ECO:0000313" key="6">
    <source>
        <dbReference type="Proteomes" id="UP001194539"/>
    </source>
</evidence>
<keyword evidence="1 3" id="KW-0489">Methyltransferase</keyword>
<dbReference type="PROSITE" id="PS50970">
    <property type="entry name" value="HCY"/>
    <property type="match status" value="1"/>
</dbReference>
<dbReference type="InterPro" id="IPR036589">
    <property type="entry name" value="HCY_dom_sf"/>
</dbReference>
<evidence type="ECO:0000256" key="1">
    <source>
        <dbReference type="ARBA" id="ARBA00022603"/>
    </source>
</evidence>
<gene>
    <name evidence="5" type="ORF">H1B27_04055</name>
</gene>
<keyword evidence="3" id="KW-0479">Metal-binding</keyword>
<dbReference type="Proteomes" id="UP001194539">
    <property type="component" value="Unassembled WGS sequence"/>
</dbReference>